<proteinExistence type="predicted"/>
<gene>
    <name evidence="3" type="ORF">O6R05_06305</name>
</gene>
<dbReference type="Pfam" id="PF18739">
    <property type="entry name" value="HEPN_Apea"/>
    <property type="match status" value="1"/>
</dbReference>
<organism evidence="3 4">
    <name type="scientific">Peptoniphilus equinus</name>
    <dbReference type="NCBI Taxonomy" id="3016343"/>
    <lineage>
        <taxon>Bacteria</taxon>
        <taxon>Bacillati</taxon>
        <taxon>Bacillota</taxon>
        <taxon>Tissierellia</taxon>
        <taxon>Tissierellales</taxon>
        <taxon>Peptoniphilaceae</taxon>
        <taxon>Peptoniphilus</taxon>
    </lineage>
</organism>
<keyword evidence="4" id="KW-1185">Reference proteome</keyword>
<sequence>MERSIEPVFIKNDNFKGTSAFINTQDPDDIYLIIAFEGRDRDDEPWGAGTPVIQLTSPNLHVITCFEGKFRTVQWDFQWDYWLKMQKVHYYPKYLLEGVYDHAGRAKSRRCVLNMSDVLPWLGKSIFKERRGGIWIDAEQQVEIFHLKGLDLEIAFGGKRSADNAETMQSHVDVRFIFKQKTGLQDIERHIRQFTRFLHLCLRNRLPYVRTVDLDFDETKTLTGGSKRLYINAINDFSKTASPRQDTVLSLEDFGPAFAPIYNHWMDKYDRMAFSMDKYLYASFTSGLRADTIYRELMAALEGLYRTLHRTETPEGKSAKRRISRRPISLRYILKDILQTFETIERRLGKDGMNQFLTYSVNTRNLYTHFTDTNQEVFLRSDLPSINEFLQELFVNYALVCLGFAPKRCPVAKLESMVQLLEKNGLLTKKED</sequence>
<dbReference type="Pfam" id="PF18862">
    <property type="entry name" value="ApeA_NTD1"/>
    <property type="match status" value="1"/>
</dbReference>
<feature type="domain" description="Apea-like HEPN" evidence="1">
    <location>
        <begin position="297"/>
        <end position="405"/>
    </location>
</feature>
<dbReference type="InterPro" id="IPR041229">
    <property type="entry name" value="HEPN_Apea"/>
</dbReference>
<evidence type="ECO:0008006" key="5">
    <source>
        <dbReference type="Google" id="ProtNLM"/>
    </source>
</evidence>
<dbReference type="InterPro" id="IPR041223">
    <property type="entry name" value="ApeA_NTD"/>
</dbReference>
<dbReference type="RefSeq" id="WP_271191138.1">
    <property type="nucleotide sequence ID" value="NZ_CP115667.1"/>
</dbReference>
<reference evidence="3 4" key="1">
    <citation type="submission" date="2023-01" db="EMBL/GenBank/DDBJ databases">
        <authorList>
            <person name="Lee S.H."/>
            <person name="Jung H.S."/>
            <person name="Yun J.U."/>
        </authorList>
    </citation>
    <scope>NUCLEOTIDE SEQUENCE [LARGE SCALE GENOMIC DNA]</scope>
    <source>
        <strain evidence="3 4">CBA3646</strain>
    </source>
</reference>
<protein>
    <recommendedName>
        <fullName evidence="5">ApeA N-terminal domain-containing protein</fullName>
    </recommendedName>
</protein>
<evidence type="ECO:0000259" key="1">
    <source>
        <dbReference type="Pfam" id="PF18739"/>
    </source>
</evidence>
<evidence type="ECO:0000313" key="3">
    <source>
        <dbReference type="EMBL" id="WBW49606.1"/>
    </source>
</evidence>
<evidence type="ECO:0000313" key="4">
    <source>
        <dbReference type="Proteomes" id="UP001210339"/>
    </source>
</evidence>
<dbReference type="EMBL" id="CP115667">
    <property type="protein sequence ID" value="WBW49606.1"/>
    <property type="molecule type" value="Genomic_DNA"/>
</dbReference>
<accession>A0ABY7QTD4</accession>
<feature type="domain" description="ApeA N-terminal" evidence="2">
    <location>
        <begin position="50"/>
        <end position="265"/>
    </location>
</feature>
<evidence type="ECO:0000259" key="2">
    <source>
        <dbReference type="Pfam" id="PF18862"/>
    </source>
</evidence>
<dbReference type="Proteomes" id="UP001210339">
    <property type="component" value="Chromosome"/>
</dbReference>
<name>A0ABY7QTD4_9FIRM</name>